<comment type="caution">
    <text evidence="3">The sequence shown here is derived from an EMBL/GenBank/DDBJ whole genome shotgun (WGS) entry which is preliminary data.</text>
</comment>
<organism evidence="3 4">
    <name type="scientific">Candidatus Defluviibacterium haderslevense</name>
    <dbReference type="NCBI Taxonomy" id="2981993"/>
    <lineage>
        <taxon>Bacteria</taxon>
        <taxon>Pseudomonadati</taxon>
        <taxon>Bacteroidota</taxon>
        <taxon>Saprospiria</taxon>
        <taxon>Saprospirales</taxon>
        <taxon>Saprospiraceae</taxon>
        <taxon>Candidatus Defluviibacterium</taxon>
    </lineage>
</organism>
<name>A0A9D7XEF7_9BACT</name>
<evidence type="ECO:0000259" key="2">
    <source>
        <dbReference type="Pfam" id="PF07593"/>
    </source>
</evidence>
<proteinExistence type="predicted"/>
<protein>
    <submittedName>
        <fullName evidence="3">VCBS repeat-containing protein</fullName>
    </submittedName>
</protein>
<dbReference type="InterPro" id="IPR027039">
    <property type="entry name" value="Crtac1"/>
</dbReference>
<reference evidence="3 4" key="1">
    <citation type="submission" date="2020-10" db="EMBL/GenBank/DDBJ databases">
        <title>Connecting structure to function with the recovery of over 1000 high-quality activated sludge metagenome-assembled genomes encoding full-length rRNA genes using long-read sequencing.</title>
        <authorList>
            <person name="Singleton C.M."/>
            <person name="Petriglieri F."/>
            <person name="Kristensen J.M."/>
            <person name="Kirkegaard R.H."/>
            <person name="Michaelsen T.Y."/>
            <person name="Andersen M.H."/>
            <person name="Karst S.M."/>
            <person name="Dueholm M.S."/>
            <person name="Nielsen P.H."/>
            <person name="Albertsen M."/>
        </authorList>
    </citation>
    <scope>NUCLEOTIDE SEQUENCE [LARGE SCALE GENOMIC DNA]</scope>
    <source>
        <strain evidence="3">Ribe_18-Q3-R11-54_BAT3C.373</strain>
    </source>
</reference>
<dbReference type="InterPro" id="IPR013517">
    <property type="entry name" value="FG-GAP"/>
</dbReference>
<sequence>MKLYRINIIFILIFSIFELVSFTSCKQEKGQEVKKTSEGPLFERLKSSATGITFNNQLTETEELNALIYDGIYTGGGCAALDVNNDGLQDLIFISNQGPEKLYLNKGGFKFDDISKSAGIEGGKEWSGGVTIADVNADGWDDIYICNSFYLDPELRRNKLYINNKDNTFTNKAKEYGVDDPGFSTQGTFFDYDLDGDLDLYVVNQPPNHTATRNALMATNKPDFQYSDHLYKNNGNETFTDVSVQAGIQNFAYGLSATIGDFFNDGIPDIYVANDYEYGDYLYINKGDGTFINVANYALRHISNFSMGADAADINNDGFLDIFVADMTPEDHYRNKTNMAGMSSENFWKIVNAGNNYQYMFNTLQLNQGNGLFSEIGQMAGVAKTDWSWAAFFSDFDNDGNKDLFVANGILKDIRNRDFNSYAVKAFQDKSISRLKIMEKAPSVPLRNYMYRNDGGLHFTNMSKDWGFDEPTFSQGACYADLDNDGDVDMVVNNMNEEAFVYQNKTIEQQIGNGIRIKLVGEGKNLKSFGARVLAAYGEGKIQMAEIINARGYMSCSEPILHFGIGDYDHVDSIFVRWPSGKYMRVDNIKKNTVTTLYEKDATTTMEEQLLQIVPFILTDEITEECFKNAAHAENSYNDFKREVLIPYKQSTLGPALETGDVNGDGMDDVFLGGAAGSNCQLLIQNAAGSFVSSTSNPWVKYKASEVLDVHFFDADGDKDLDIYTASGSNEFPAGSNLYGDHLYLNQGKGVFTDATDHIPKLYFSKSVVKSSDIDLDGDLDLFVGGRLVPGKYGVSERSAILINNKGNFEDKTEAFIPELAKPFECVTDVCWIDLDKDKDEDLVIVGEWSPVRIFINEKTAFKEKSASYKTDSLFGWWNTIQKCDLNGDGNEDLVLGNLGTNIKFKASMVKPFYVYLNDFDQNGTWDTYLASRDPDGTLFPVRGRQCSSEQMPFISEKFSNYDQFAKASLEEILDGKMDGTVQKMATEFHSIILMNNGDGSFTKIELPAEAQISTVQSIAFYDFNQDGVKDILLGGNYYNREVETVRNDASVGQILLNVGGGQYAPLVNPVSGLKLYNDLREMRIIKIKDKSVIIGANNNEKLQAFRIKV</sequence>
<keyword evidence="1" id="KW-0732">Signal</keyword>
<dbReference type="SUPFAM" id="SSF69318">
    <property type="entry name" value="Integrin alpha N-terminal domain"/>
    <property type="match status" value="3"/>
</dbReference>
<evidence type="ECO:0000313" key="3">
    <source>
        <dbReference type="EMBL" id="MBK9719034.1"/>
    </source>
</evidence>
<gene>
    <name evidence="3" type="ORF">IPO85_16270</name>
</gene>
<dbReference type="InterPro" id="IPR028994">
    <property type="entry name" value="Integrin_alpha_N"/>
</dbReference>
<dbReference type="PANTHER" id="PTHR16026:SF0">
    <property type="entry name" value="CARTILAGE ACIDIC PROTEIN 1"/>
    <property type="match status" value="1"/>
</dbReference>
<evidence type="ECO:0000313" key="4">
    <source>
        <dbReference type="Proteomes" id="UP000808349"/>
    </source>
</evidence>
<dbReference type="Pfam" id="PF13517">
    <property type="entry name" value="FG-GAP_3"/>
    <property type="match status" value="4"/>
</dbReference>
<dbReference type="InterPro" id="IPR011519">
    <property type="entry name" value="UnbV_ASPIC"/>
</dbReference>
<dbReference type="EMBL" id="JADKFW010000014">
    <property type="protein sequence ID" value="MBK9719034.1"/>
    <property type="molecule type" value="Genomic_DNA"/>
</dbReference>
<dbReference type="PANTHER" id="PTHR16026">
    <property type="entry name" value="CARTILAGE ACIDIC PROTEIN 1"/>
    <property type="match status" value="1"/>
</dbReference>
<dbReference type="Proteomes" id="UP000808349">
    <property type="component" value="Unassembled WGS sequence"/>
</dbReference>
<accession>A0A9D7XEF7</accession>
<dbReference type="Pfam" id="PF07593">
    <property type="entry name" value="UnbV_ASPIC"/>
    <property type="match status" value="1"/>
</dbReference>
<evidence type="ECO:0000256" key="1">
    <source>
        <dbReference type="ARBA" id="ARBA00022729"/>
    </source>
</evidence>
<dbReference type="AlphaFoldDB" id="A0A9D7XEF7"/>
<dbReference type="Gene3D" id="2.130.10.130">
    <property type="entry name" value="Integrin alpha, N-terminal"/>
    <property type="match status" value="3"/>
</dbReference>
<feature type="domain" description="ASPIC/UnbV" evidence="2">
    <location>
        <begin position="529"/>
        <end position="595"/>
    </location>
</feature>